<sequence length="210" mass="22733">MDLCQACTSTRLLEACLHSLLSFLTSNFPSNPLLPDPLFSIERLSRRPVASSCAISCYAQVLRAAHLHRRAGEAAACLHASGIVHQPYWLKSKGRRTPGRPARGPQDAQREDPRTPSARTPGRPARGPQDAQREDPTALSRRTHALTTCHPPGSGQSHQPESCVGPWTHGHGHVPPGPSNCKSLHSHGDALHISCGTCWSQHSGPRPPFE</sequence>
<gene>
    <name evidence="3" type="primary">LOC106144037</name>
</gene>
<reference evidence="3" key="1">
    <citation type="submission" date="2025-08" db="UniProtKB">
        <authorList>
            <consortium name="RefSeq"/>
        </authorList>
    </citation>
    <scope>IDENTIFICATION</scope>
</reference>
<proteinExistence type="predicted"/>
<evidence type="ECO:0000313" key="2">
    <source>
        <dbReference type="Proteomes" id="UP000694915"/>
    </source>
</evidence>
<protein>
    <submittedName>
        <fullName evidence="3">Uncharacterized protein LOC106144037 isoform X1</fullName>
    </submittedName>
</protein>
<evidence type="ECO:0000313" key="3">
    <source>
        <dbReference type="RefSeq" id="XP_026636886.1"/>
    </source>
</evidence>
<organism evidence="2 3">
    <name type="scientific">Microtus ochrogaster</name>
    <name type="common">Prairie vole</name>
    <dbReference type="NCBI Taxonomy" id="79684"/>
    <lineage>
        <taxon>Eukaryota</taxon>
        <taxon>Metazoa</taxon>
        <taxon>Chordata</taxon>
        <taxon>Craniata</taxon>
        <taxon>Vertebrata</taxon>
        <taxon>Euteleostomi</taxon>
        <taxon>Mammalia</taxon>
        <taxon>Eutheria</taxon>
        <taxon>Euarchontoglires</taxon>
        <taxon>Glires</taxon>
        <taxon>Rodentia</taxon>
        <taxon>Myomorpha</taxon>
        <taxon>Muroidea</taxon>
        <taxon>Cricetidae</taxon>
        <taxon>Arvicolinae</taxon>
        <taxon>Microtus</taxon>
    </lineage>
</organism>
<dbReference type="GeneID" id="106144037"/>
<keyword evidence="2" id="KW-1185">Reference proteome</keyword>
<dbReference type="Proteomes" id="UP000694915">
    <property type="component" value="Chromosome 1"/>
</dbReference>
<dbReference type="RefSeq" id="XP_026636886.1">
    <property type="nucleotide sequence ID" value="XM_026781085.1"/>
</dbReference>
<name>A0ABM1U4H4_MICOH</name>
<feature type="region of interest" description="Disordered" evidence="1">
    <location>
        <begin position="89"/>
        <end position="171"/>
    </location>
</feature>
<accession>A0ABM1U4H4</accession>
<evidence type="ECO:0000256" key="1">
    <source>
        <dbReference type="SAM" id="MobiDB-lite"/>
    </source>
</evidence>